<dbReference type="KEGG" id="ttf:THTE_2743"/>
<dbReference type="Proteomes" id="UP000215086">
    <property type="component" value="Chromosome"/>
</dbReference>
<evidence type="ECO:0000313" key="1">
    <source>
        <dbReference type="EMBL" id="ASV75345.1"/>
    </source>
</evidence>
<gene>
    <name evidence="1" type="ORF">THTE_2743</name>
</gene>
<keyword evidence="2" id="KW-1185">Reference proteome</keyword>
<dbReference type="EMBL" id="CP018477">
    <property type="protein sequence ID" value="ASV75345.1"/>
    <property type="molecule type" value="Genomic_DNA"/>
</dbReference>
<accession>A0A286RH92</accession>
<reference evidence="1 2" key="1">
    <citation type="journal article" name="Front. Microbiol.">
        <title>Sugar Metabolism of the First Thermophilic Planctomycete Thermogutta terrifontis: Comparative Genomic and Transcriptomic Approaches.</title>
        <authorList>
            <person name="Elcheninov A.G."/>
            <person name="Menzel P."/>
            <person name="Gudbergsdottir S.R."/>
            <person name="Slesarev A.I."/>
            <person name="Kadnikov V.V."/>
            <person name="Krogh A."/>
            <person name="Bonch-Osmolovskaya E.A."/>
            <person name="Peng X."/>
            <person name="Kublanov I.V."/>
        </authorList>
    </citation>
    <scope>NUCLEOTIDE SEQUENCE [LARGE SCALE GENOMIC DNA]</scope>
    <source>
        <strain evidence="1 2">R1</strain>
    </source>
</reference>
<proteinExistence type="predicted"/>
<sequence>MITADFLARFGNKLVPRRQYPRGVMITSFVKNASVACAQHIVGAIRESPRAYGGTCLSGLCLPGWIIDFAFMLAGTTGVPLRGLTDGVKGVAPMFTGCTSPGNW</sequence>
<evidence type="ECO:0000313" key="2">
    <source>
        <dbReference type="Proteomes" id="UP000215086"/>
    </source>
</evidence>
<name>A0A286RH92_9BACT</name>
<organism evidence="1 2">
    <name type="scientific">Thermogutta terrifontis</name>
    <dbReference type="NCBI Taxonomy" id="1331910"/>
    <lineage>
        <taxon>Bacteria</taxon>
        <taxon>Pseudomonadati</taxon>
        <taxon>Planctomycetota</taxon>
        <taxon>Planctomycetia</taxon>
        <taxon>Pirellulales</taxon>
        <taxon>Thermoguttaceae</taxon>
        <taxon>Thermogutta</taxon>
    </lineage>
</organism>
<dbReference type="AlphaFoldDB" id="A0A286RH92"/>
<protein>
    <submittedName>
        <fullName evidence="1">Uncharacterized protein</fullName>
    </submittedName>
</protein>